<dbReference type="PROSITE" id="PS50975">
    <property type="entry name" value="ATP_GRASP"/>
    <property type="match status" value="1"/>
</dbReference>
<dbReference type="Proteomes" id="UP000190312">
    <property type="component" value="Unassembled WGS sequence"/>
</dbReference>
<dbReference type="OrthoDB" id="422362at2759"/>
<evidence type="ECO:0000259" key="4">
    <source>
        <dbReference type="PROSITE" id="PS50975"/>
    </source>
</evidence>
<organism evidence="5 6">
    <name type="scientific">Aspergillus oryzae</name>
    <name type="common">Yellow koji mold</name>
    <dbReference type="NCBI Taxonomy" id="5062"/>
    <lineage>
        <taxon>Eukaryota</taxon>
        <taxon>Fungi</taxon>
        <taxon>Dikarya</taxon>
        <taxon>Ascomycota</taxon>
        <taxon>Pezizomycotina</taxon>
        <taxon>Eurotiomycetes</taxon>
        <taxon>Eurotiomycetidae</taxon>
        <taxon>Eurotiales</taxon>
        <taxon>Aspergillaceae</taxon>
        <taxon>Aspergillus</taxon>
        <taxon>Aspergillus subgen. Circumdati</taxon>
    </lineage>
</organism>
<keyword evidence="2" id="KW-0436">Ligase</keyword>
<evidence type="ECO:0000256" key="1">
    <source>
        <dbReference type="ARBA" id="ARBA00010871"/>
    </source>
</evidence>
<dbReference type="AlphaFoldDB" id="A0A1S9DK33"/>
<dbReference type="GO" id="GO:0005524">
    <property type="term" value="F:ATP binding"/>
    <property type="evidence" value="ECO:0007669"/>
    <property type="project" value="UniProtKB-UniRule"/>
</dbReference>
<keyword evidence="3" id="KW-0067">ATP-binding</keyword>
<dbReference type="InterPro" id="IPR011761">
    <property type="entry name" value="ATP-grasp"/>
</dbReference>
<gene>
    <name evidence="5" type="ORF">OAory_01107430</name>
</gene>
<comment type="caution">
    <text evidence="5">The sequence shown here is derived from an EMBL/GenBank/DDBJ whole genome shotgun (WGS) entry which is preliminary data.</text>
</comment>
<evidence type="ECO:0000313" key="6">
    <source>
        <dbReference type="Proteomes" id="UP000190312"/>
    </source>
</evidence>
<name>A0A1S9DK33_ASPOZ</name>
<dbReference type="InterPro" id="IPR011095">
    <property type="entry name" value="Dala_Dala_lig_C"/>
</dbReference>
<dbReference type="PANTHER" id="PTHR23132">
    <property type="entry name" value="D-ALANINE--D-ALANINE LIGASE"/>
    <property type="match status" value="1"/>
</dbReference>
<sequence length="428" mass="47258">MIHRFINFLDGVIANIPIHFLPFLEFGPVIEIDYRSINFSSNMAAKCATPLRSLHPQRFGRIVSRRLYSNHRPTVAVLFQDIDPPVINGVRKPRKPGGYQDSGADIAYTLQSKGINITTPDPSPQVFKHEGWCFSDTEEGIVSAVNNGATHLWANTILFDSHPLQQSQKLTPYASDLYVVGQPPGLVENCDDKAFLNDKLRALGGYTLPRSWLVTDSHNLDEFVGSMKSFPVVGKPVRGRGSHGVKLCHSPAQLKQHIEALLGESPLIMVEEYLSGEEATITVMPPSPERSEHWSMLPVTRFNHADGIAPYNGSVAVTANSRVVTNDEMKDPAYGKVMEECQGVAKLIGATAPIRIDVRRFREGSEFALFDINMKPNMTGPGRPGREDQASLTAMAAAAIGWDYGTLLQKILASAQRLSAFRDYRSPF</sequence>
<dbReference type="EMBL" id="MKZY01000005">
    <property type="protein sequence ID" value="OOO09447.1"/>
    <property type="molecule type" value="Genomic_DNA"/>
</dbReference>
<reference evidence="5 6" key="1">
    <citation type="submission" date="2016-10" db="EMBL/GenBank/DDBJ databases">
        <title>Genome sequencing of Aspergillus oryzae BCC7051.</title>
        <authorList>
            <person name="Thammarongtham C."/>
            <person name="Vorapreeda T."/>
            <person name="Nookaew I."/>
            <person name="Srisuk T."/>
            <person name="Land M."/>
            <person name="Jeennor S."/>
            <person name="Laoteng K."/>
        </authorList>
    </citation>
    <scope>NUCLEOTIDE SEQUENCE [LARGE SCALE GENOMIC DNA]</scope>
    <source>
        <strain evidence="5 6">BCC7051</strain>
    </source>
</reference>
<evidence type="ECO:0000256" key="3">
    <source>
        <dbReference type="PROSITE-ProRule" id="PRU00409"/>
    </source>
</evidence>
<dbReference type="Gene3D" id="3.30.470.20">
    <property type="entry name" value="ATP-grasp fold, B domain"/>
    <property type="match status" value="1"/>
</dbReference>
<evidence type="ECO:0000313" key="5">
    <source>
        <dbReference type="EMBL" id="OOO09447.1"/>
    </source>
</evidence>
<keyword evidence="3" id="KW-0547">Nucleotide-binding</keyword>
<evidence type="ECO:0000256" key="2">
    <source>
        <dbReference type="ARBA" id="ARBA00022598"/>
    </source>
</evidence>
<dbReference type="PANTHER" id="PTHR23132:SF23">
    <property type="entry name" value="D-ALANINE--D-ALANINE LIGASE B"/>
    <property type="match status" value="1"/>
</dbReference>
<dbReference type="InterPro" id="IPR013815">
    <property type="entry name" value="ATP_grasp_subdomain_1"/>
</dbReference>
<dbReference type="Pfam" id="PF07478">
    <property type="entry name" value="Dala_Dala_lig_C"/>
    <property type="match status" value="1"/>
</dbReference>
<dbReference type="Gene3D" id="3.30.1490.20">
    <property type="entry name" value="ATP-grasp fold, A domain"/>
    <property type="match status" value="1"/>
</dbReference>
<proteinExistence type="inferred from homology"/>
<protein>
    <recommendedName>
        <fullName evidence="4">ATP-grasp domain-containing protein</fullName>
    </recommendedName>
</protein>
<comment type="similarity">
    <text evidence="1">Belongs to the D-alanine--D-alanine ligase family.</text>
</comment>
<accession>A0A1S9DK33</accession>
<dbReference type="GO" id="GO:0008716">
    <property type="term" value="F:D-alanine-D-alanine ligase activity"/>
    <property type="evidence" value="ECO:0007669"/>
    <property type="project" value="InterPro"/>
</dbReference>
<feature type="domain" description="ATP-grasp" evidence="4">
    <location>
        <begin position="198"/>
        <end position="413"/>
    </location>
</feature>
<dbReference type="SUPFAM" id="SSF56059">
    <property type="entry name" value="Glutathione synthetase ATP-binding domain-like"/>
    <property type="match status" value="1"/>
</dbReference>
<dbReference type="GO" id="GO:0046872">
    <property type="term" value="F:metal ion binding"/>
    <property type="evidence" value="ECO:0007669"/>
    <property type="project" value="InterPro"/>
</dbReference>